<keyword evidence="8" id="KW-0560">Oxidoreductase</keyword>
<keyword evidence="11" id="KW-0407">Ion channel</keyword>
<dbReference type="CDD" id="cd19143">
    <property type="entry name" value="AKR_AKR6C1_2"/>
    <property type="match status" value="1"/>
</dbReference>
<evidence type="ECO:0000256" key="8">
    <source>
        <dbReference type="ARBA" id="ARBA00023002"/>
    </source>
</evidence>
<dbReference type="AlphaFoldDB" id="A0AAE9WA96"/>
<evidence type="ECO:0000313" key="11">
    <source>
        <dbReference type="EMBL" id="WBW72554.1"/>
    </source>
</evidence>
<feature type="domain" description="NADP-dependent oxidoreductase" evidence="10">
    <location>
        <begin position="31"/>
        <end position="335"/>
    </location>
</feature>
<sequence length="346" mass="39247">MATNQETVHFDPKNMQFRFLGPSGLRVSAFSLGGWLTYGNTGYDIEHTKKCLKQAWDLGINTFDTAEVYSQGNSELVMGKAIKDLEWKRSEYVLITKVFFGAGPKLPNTTGLSRKHILEGVNNSLKRLDTEYVDVIMAHRYDPSVPMEEIVRAFTHLIHEGKAFYWGTSEWSAFEIEHAHHIATKYNLIAPIADQPQYNYVTRDHLEKDLLPLQQIYGYGSTVWSPLKFGILTGKYNDGIPEDSRLNTTYSQYADHLKSPEGKKTLQQVRQVSQIAEKLGASPAQLALAWTLKNPHVSTTILGASKPEQIVENAKALDFVDKLTPEILKEMDDILEFKPLDVQYRH</sequence>
<evidence type="ECO:0000256" key="1">
    <source>
        <dbReference type="ARBA" id="ARBA00004496"/>
    </source>
</evidence>
<dbReference type="PANTHER" id="PTHR43150:SF2">
    <property type="entry name" value="HYPERKINETIC, ISOFORM M"/>
    <property type="match status" value="1"/>
</dbReference>
<dbReference type="GO" id="GO:0006813">
    <property type="term" value="P:potassium ion transport"/>
    <property type="evidence" value="ECO:0007669"/>
    <property type="project" value="UniProtKB-KW"/>
</dbReference>
<evidence type="ECO:0000313" key="12">
    <source>
        <dbReference type="Proteomes" id="UP001212411"/>
    </source>
</evidence>
<keyword evidence="3" id="KW-0813">Transport</keyword>
<dbReference type="Proteomes" id="UP001212411">
    <property type="component" value="Chromosome 1"/>
</dbReference>
<gene>
    <name evidence="11" type="primary">osr2</name>
    <name evidence="11" type="ORF">SOMG_00026</name>
</gene>
<dbReference type="PANTHER" id="PTHR43150">
    <property type="entry name" value="HYPERKINETIC, ISOFORM M"/>
    <property type="match status" value="1"/>
</dbReference>
<keyword evidence="5" id="KW-0633">Potassium transport</keyword>
<keyword evidence="4" id="KW-0963">Cytoplasm</keyword>
<keyword evidence="12" id="KW-1185">Reference proteome</keyword>
<evidence type="ECO:0000256" key="3">
    <source>
        <dbReference type="ARBA" id="ARBA00022448"/>
    </source>
</evidence>
<dbReference type="InterPro" id="IPR023210">
    <property type="entry name" value="NADP_OxRdtase_dom"/>
</dbReference>
<evidence type="ECO:0000256" key="9">
    <source>
        <dbReference type="ARBA" id="ARBA00023065"/>
    </source>
</evidence>
<keyword evidence="9" id="KW-0406">Ion transport</keyword>
<dbReference type="EMBL" id="CP115611">
    <property type="protein sequence ID" value="WBW72554.1"/>
    <property type="molecule type" value="Genomic_DNA"/>
</dbReference>
<evidence type="ECO:0000256" key="7">
    <source>
        <dbReference type="ARBA" id="ARBA00022958"/>
    </source>
</evidence>
<evidence type="ECO:0000256" key="5">
    <source>
        <dbReference type="ARBA" id="ARBA00022538"/>
    </source>
</evidence>
<dbReference type="GO" id="GO:0016491">
    <property type="term" value="F:oxidoreductase activity"/>
    <property type="evidence" value="ECO:0007669"/>
    <property type="project" value="UniProtKB-KW"/>
</dbReference>
<comment type="similarity">
    <text evidence="2">Belongs to the shaker potassium channel beta subunit family.</text>
</comment>
<reference evidence="11 12" key="1">
    <citation type="journal article" date="2023" name="G3 (Bethesda)">
        <title>A high-quality reference genome for the fission yeast Schizosaccharomyces osmophilus.</title>
        <authorList>
            <person name="Jia G.S."/>
            <person name="Zhang W.C."/>
            <person name="Liang Y."/>
            <person name="Liu X.H."/>
            <person name="Rhind N."/>
            <person name="Pidoux A."/>
            <person name="Brysch-Herzberg M."/>
            <person name="Du L.L."/>
        </authorList>
    </citation>
    <scope>NUCLEOTIDE SEQUENCE [LARGE SCALE GENOMIC DNA]</scope>
    <source>
        <strain evidence="11 12">CBS 15793</strain>
    </source>
</reference>
<dbReference type="Gene3D" id="3.20.20.100">
    <property type="entry name" value="NADP-dependent oxidoreductase domain"/>
    <property type="match status" value="1"/>
</dbReference>
<dbReference type="InterPro" id="IPR005400">
    <property type="entry name" value="K_chnl_volt-dep_bsu_KCNAB1"/>
</dbReference>
<protein>
    <submittedName>
        <fullName evidence="11">Potassium channel, beta subunit, aldo-keto reductase</fullName>
    </submittedName>
</protein>
<dbReference type="PRINTS" id="PR01577">
    <property type="entry name" value="KCNABCHANNEL"/>
</dbReference>
<comment type="subcellular location">
    <subcellularLocation>
        <location evidence="1">Cytoplasm</location>
    </subcellularLocation>
</comment>
<dbReference type="GO" id="GO:0016020">
    <property type="term" value="C:membrane"/>
    <property type="evidence" value="ECO:0007669"/>
    <property type="project" value="InterPro"/>
</dbReference>
<dbReference type="KEGG" id="som:SOMG_00026"/>
<evidence type="ECO:0000256" key="2">
    <source>
        <dbReference type="ARBA" id="ARBA00006515"/>
    </source>
</evidence>
<dbReference type="GeneID" id="80873514"/>
<dbReference type="Pfam" id="PF00248">
    <property type="entry name" value="Aldo_ket_red"/>
    <property type="match status" value="1"/>
</dbReference>
<organism evidence="11 12">
    <name type="scientific">Schizosaccharomyces osmophilus</name>
    <dbReference type="NCBI Taxonomy" id="2545709"/>
    <lineage>
        <taxon>Eukaryota</taxon>
        <taxon>Fungi</taxon>
        <taxon>Dikarya</taxon>
        <taxon>Ascomycota</taxon>
        <taxon>Taphrinomycotina</taxon>
        <taxon>Schizosaccharomycetes</taxon>
        <taxon>Schizosaccharomycetales</taxon>
        <taxon>Schizosaccharomycetaceae</taxon>
        <taxon>Schizosaccharomyces</taxon>
    </lineage>
</organism>
<proteinExistence type="inferred from homology"/>
<dbReference type="PRINTS" id="PR01578">
    <property type="entry name" value="KCNAB1CHANEL"/>
</dbReference>
<name>A0AAE9WA96_9SCHI</name>
<dbReference type="InterPro" id="IPR005399">
    <property type="entry name" value="K_chnl_volt-dep_bsu_KCNAB-rel"/>
</dbReference>
<dbReference type="GO" id="GO:0034220">
    <property type="term" value="P:monoatomic ion transmembrane transport"/>
    <property type="evidence" value="ECO:0007669"/>
    <property type="project" value="UniProtKB-KW"/>
</dbReference>
<evidence type="ECO:0000259" key="10">
    <source>
        <dbReference type="Pfam" id="PF00248"/>
    </source>
</evidence>
<keyword evidence="7" id="KW-0630">Potassium</keyword>
<keyword evidence="6" id="KW-0521">NADP</keyword>
<dbReference type="GO" id="GO:0005737">
    <property type="term" value="C:cytoplasm"/>
    <property type="evidence" value="ECO:0007669"/>
    <property type="project" value="UniProtKB-SubCell"/>
</dbReference>
<dbReference type="SUPFAM" id="SSF51430">
    <property type="entry name" value="NAD(P)-linked oxidoreductase"/>
    <property type="match status" value="1"/>
</dbReference>
<dbReference type="RefSeq" id="XP_056036797.1">
    <property type="nucleotide sequence ID" value="XM_056178825.1"/>
</dbReference>
<evidence type="ECO:0000256" key="4">
    <source>
        <dbReference type="ARBA" id="ARBA00022490"/>
    </source>
</evidence>
<dbReference type="InterPro" id="IPR036812">
    <property type="entry name" value="NAD(P)_OxRdtase_dom_sf"/>
</dbReference>
<accession>A0AAE9WA96</accession>
<evidence type="ECO:0000256" key="6">
    <source>
        <dbReference type="ARBA" id="ARBA00022857"/>
    </source>
</evidence>